<dbReference type="Proteomes" id="UP000663722">
    <property type="component" value="Chromosome"/>
</dbReference>
<sequence length="51" mass="5959">MQKTASLYFCTPFVPDAKNRVCPTFYTPEKNQPQRHKGTTERLRETLCLLV</sequence>
<evidence type="ECO:0000313" key="2">
    <source>
        <dbReference type="Proteomes" id="UP000663722"/>
    </source>
</evidence>
<dbReference type="KEGG" id="dmm:dnm_013210"/>
<protein>
    <submittedName>
        <fullName evidence="1">Uncharacterized protein</fullName>
    </submittedName>
</protein>
<accession>A0A975GKZ6</accession>
<proteinExistence type="predicted"/>
<name>A0A975GKZ6_9BACT</name>
<organism evidence="1 2">
    <name type="scientific">Desulfonema magnum</name>
    <dbReference type="NCBI Taxonomy" id="45655"/>
    <lineage>
        <taxon>Bacteria</taxon>
        <taxon>Pseudomonadati</taxon>
        <taxon>Thermodesulfobacteriota</taxon>
        <taxon>Desulfobacteria</taxon>
        <taxon>Desulfobacterales</taxon>
        <taxon>Desulfococcaceae</taxon>
        <taxon>Desulfonema</taxon>
    </lineage>
</organism>
<dbReference type="AlphaFoldDB" id="A0A975GKZ6"/>
<reference evidence="1" key="1">
    <citation type="journal article" date="2021" name="Microb. Physiol.">
        <title>Proteogenomic Insights into the Physiology of Marine, Sulfate-Reducing, Filamentous Desulfonema limicola and Desulfonema magnum.</title>
        <authorList>
            <person name="Schnaars V."/>
            <person name="Wohlbrand L."/>
            <person name="Scheve S."/>
            <person name="Hinrichs C."/>
            <person name="Reinhardt R."/>
            <person name="Rabus R."/>
        </authorList>
    </citation>
    <scope>NUCLEOTIDE SEQUENCE</scope>
    <source>
        <strain evidence="1">4be13</strain>
    </source>
</reference>
<keyword evidence="2" id="KW-1185">Reference proteome</keyword>
<dbReference type="EMBL" id="CP061800">
    <property type="protein sequence ID" value="QTA85316.1"/>
    <property type="molecule type" value="Genomic_DNA"/>
</dbReference>
<gene>
    <name evidence="1" type="ORF">dnm_013210</name>
</gene>
<evidence type="ECO:0000313" key="1">
    <source>
        <dbReference type="EMBL" id="QTA85316.1"/>
    </source>
</evidence>